<dbReference type="RefSeq" id="WP_074758552.1">
    <property type="nucleotide sequence ID" value="NZ_FOGJ01000033.1"/>
</dbReference>
<dbReference type="AlphaFoldDB" id="A0A1H9WTI4"/>
<protein>
    <submittedName>
        <fullName evidence="1">Immunity protein Imm1</fullName>
    </submittedName>
</protein>
<reference evidence="1 2" key="1">
    <citation type="submission" date="2016-10" db="EMBL/GenBank/DDBJ databases">
        <authorList>
            <person name="de Groot N.N."/>
        </authorList>
    </citation>
    <scope>NUCLEOTIDE SEQUENCE [LARGE SCALE GENOMIC DNA]</scope>
    <source>
        <strain evidence="1 2">AR40</strain>
    </source>
</reference>
<dbReference type="InterPro" id="IPR025680">
    <property type="entry name" value="DddI"/>
</dbReference>
<proteinExistence type="predicted"/>
<dbReference type="EMBL" id="FOGJ01000033">
    <property type="protein sequence ID" value="SES36693.1"/>
    <property type="molecule type" value="Genomic_DNA"/>
</dbReference>
<dbReference type="Proteomes" id="UP000182584">
    <property type="component" value="Unassembled WGS sequence"/>
</dbReference>
<evidence type="ECO:0000313" key="2">
    <source>
        <dbReference type="Proteomes" id="UP000182584"/>
    </source>
</evidence>
<gene>
    <name evidence="1" type="ORF">SAMN04487884_13348</name>
</gene>
<accession>A0A1H9WTI4</accession>
<dbReference type="OrthoDB" id="1821869at2"/>
<organism evidence="1 2">
    <name type="scientific">Butyrivibrio fibrisolvens</name>
    <dbReference type="NCBI Taxonomy" id="831"/>
    <lineage>
        <taxon>Bacteria</taxon>
        <taxon>Bacillati</taxon>
        <taxon>Bacillota</taxon>
        <taxon>Clostridia</taxon>
        <taxon>Lachnospirales</taxon>
        <taxon>Lachnospiraceae</taxon>
        <taxon>Butyrivibrio</taxon>
    </lineage>
</organism>
<name>A0A1H9WTI4_BUTFI</name>
<dbReference type="Pfam" id="PF14430">
    <property type="entry name" value="Imm1"/>
    <property type="match status" value="1"/>
</dbReference>
<sequence length="121" mass="13689">MGLISANNGDYAFENVDEAIDIVKSKLLDKNDIWISLDDKYPCLVVWIFGEYAALNFYQDEAGEMWLSYNADNHEEVSFMAGGEEWSPEATAIVSADDAYACIRTFLETGSRPDCIKWQEL</sequence>
<evidence type="ECO:0000313" key="1">
    <source>
        <dbReference type="EMBL" id="SES36693.1"/>
    </source>
</evidence>